<organism evidence="1 2">
    <name type="scientific">Cinchona calisaya</name>
    <dbReference type="NCBI Taxonomy" id="153742"/>
    <lineage>
        <taxon>Eukaryota</taxon>
        <taxon>Viridiplantae</taxon>
        <taxon>Streptophyta</taxon>
        <taxon>Embryophyta</taxon>
        <taxon>Tracheophyta</taxon>
        <taxon>Spermatophyta</taxon>
        <taxon>Magnoliopsida</taxon>
        <taxon>eudicotyledons</taxon>
        <taxon>Gunneridae</taxon>
        <taxon>Pentapetalae</taxon>
        <taxon>asterids</taxon>
        <taxon>lamiids</taxon>
        <taxon>Gentianales</taxon>
        <taxon>Rubiaceae</taxon>
        <taxon>Cinchonoideae</taxon>
        <taxon>Cinchoneae</taxon>
        <taxon>Cinchona</taxon>
    </lineage>
</organism>
<evidence type="ECO:0000313" key="2">
    <source>
        <dbReference type="Proteomes" id="UP001630127"/>
    </source>
</evidence>
<proteinExistence type="predicted"/>
<comment type="caution">
    <text evidence="1">The sequence shown here is derived from an EMBL/GenBank/DDBJ whole genome shotgun (WGS) entry which is preliminary data.</text>
</comment>
<reference evidence="1 2" key="1">
    <citation type="submission" date="2024-11" db="EMBL/GenBank/DDBJ databases">
        <title>A near-complete genome assembly of Cinchona calisaya.</title>
        <authorList>
            <person name="Lian D.C."/>
            <person name="Zhao X.W."/>
            <person name="Wei L."/>
        </authorList>
    </citation>
    <scope>NUCLEOTIDE SEQUENCE [LARGE SCALE GENOMIC DNA]</scope>
    <source>
        <tissue evidence="1">Nenye</tissue>
    </source>
</reference>
<dbReference type="EMBL" id="JBJUIK010000012">
    <property type="protein sequence ID" value="KAL3509181.1"/>
    <property type="molecule type" value="Genomic_DNA"/>
</dbReference>
<name>A0ABD2YP75_9GENT</name>
<accession>A0ABD2YP75</accession>
<gene>
    <name evidence="1" type="ORF">ACH5RR_028582</name>
</gene>
<protein>
    <submittedName>
        <fullName evidence="1">Uncharacterized protein</fullName>
    </submittedName>
</protein>
<dbReference type="Proteomes" id="UP001630127">
    <property type="component" value="Unassembled WGS sequence"/>
</dbReference>
<evidence type="ECO:0000313" key="1">
    <source>
        <dbReference type="EMBL" id="KAL3509181.1"/>
    </source>
</evidence>
<dbReference type="AlphaFoldDB" id="A0ABD2YP75"/>
<keyword evidence="2" id="KW-1185">Reference proteome</keyword>
<sequence length="138" mass="15088">MVFVSMIRECQKEGKAVLNCSLPARFITVTIAIWNLRRSADGDTASWVLELLEGSQSVNKEDSSFKAEGSSVTYGVKADACGREERMGEVVVENGVRRRNQRMVRWDVVGVAIVAAIDGRSGGVMPFSKESNCSVGER</sequence>